<organism evidence="2 3">
    <name type="scientific">Allacma fusca</name>
    <dbReference type="NCBI Taxonomy" id="39272"/>
    <lineage>
        <taxon>Eukaryota</taxon>
        <taxon>Metazoa</taxon>
        <taxon>Ecdysozoa</taxon>
        <taxon>Arthropoda</taxon>
        <taxon>Hexapoda</taxon>
        <taxon>Collembola</taxon>
        <taxon>Symphypleona</taxon>
        <taxon>Sminthuridae</taxon>
        <taxon>Allacma</taxon>
    </lineage>
</organism>
<accession>A0A8J2JL08</accession>
<feature type="non-terminal residue" evidence="2">
    <location>
        <position position="78"/>
    </location>
</feature>
<evidence type="ECO:0000313" key="3">
    <source>
        <dbReference type="Proteomes" id="UP000708208"/>
    </source>
</evidence>
<keyword evidence="3" id="KW-1185">Reference proteome</keyword>
<reference evidence="2" key="1">
    <citation type="submission" date="2021-06" db="EMBL/GenBank/DDBJ databases">
        <authorList>
            <person name="Hodson N. C."/>
            <person name="Mongue J. A."/>
            <person name="Jaron S. K."/>
        </authorList>
    </citation>
    <scope>NUCLEOTIDE SEQUENCE</scope>
</reference>
<feature type="region of interest" description="Disordered" evidence="1">
    <location>
        <begin position="22"/>
        <end position="56"/>
    </location>
</feature>
<dbReference type="EMBL" id="CAJVCH010080888">
    <property type="protein sequence ID" value="CAG7721588.1"/>
    <property type="molecule type" value="Genomic_DNA"/>
</dbReference>
<feature type="non-terminal residue" evidence="2">
    <location>
        <position position="1"/>
    </location>
</feature>
<name>A0A8J2JL08_9HEXA</name>
<protein>
    <submittedName>
        <fullName evidence="2">Uncharacterized protein</fullName>
    </submittedName>
</protein>
<evidence type="ECO:0000256" key="1">
    <source>
        <dbReference type="SAM" id="MobiDB-lite"/>
    </source>
</evidence>
<feature type="compositionally biased region" description="Basic and acidic residues" evidence="1">
    <location>
        <begin position="33"/>
        <end position="43"/>
    </location>
</feature>
<evidence type="ECO:0000313" key="2">
    <source>
        <dbReference type="EMBL" id="CAG7721588.1"/>
    </source>
</evidence>
<sequence>GYDKPRWSSSLAIAGTSSITGEAGGSIAGAHAQDADPNSRTKAESSGSTWSGGSQAASYSYADSKAFHGPQSLCLNPP</sequence>
<dbReference type="Proteomes" id="UP000708208">
    <property type="component" value="Unassembled WGS sequence"/>
</dbReference>
<proteinExistence type="predicted"/>
<gene>
    <name evidence="2" type="ORF">AFUS01_LOCUS10794</name>
</gene>
<comment type="caution">
    <text evidence="2">The sequence shown here is derived from an EMBL/GenBank/DDBJ whole genome shotgun (WGS) entry which is preliminary data.</text>
</comment>
<dbReference type="AlphaFoldDB" id="A0A8J2JL08"/>